<dbReference type="Proteomes" id="UP000027265">
    <property type="component" value="Unassembled WGS sequence"/>
</dbReference>
<reference evidence="2" key="1">
    <citation type="journal article" date="2014" name="Proc. Natl. Acad. Sci. U.S.A.">
        <title>Extensive sampling of basidiomycete genomes demonstrates inadequacy of the white-rot/brown-rot paradigm for wood decay fungi.</title>
        <authorList>
            <person name="Riley R."/>
            <person name="Salamov A.A."/>
            <person name="Brown D.W."/>
            <person name="Nagy L.G."/>
            <person name="Floudas D."/>
            <person name="Held B.W."/>
            <person name="Levasseur A."/>
            <person name="Lombard V."/>
            <person name="Morin E."/>
            <person name="Otillar R."/>
            <person name="Lindquist E.A."/>
            <person name="Sun H."/>
            <person name="LaButti K.M."/>
            <person name="Schmutz J."/>
            <person name="Jabbour D."/>
            <person name="Luo H."/>
            <person name="Baker S.E."/>
            <person name="Pisabarro A.G."/>
            <person name="Walton J.D."/>
            <person name="Blanchette R.A."/>
            <person name="Henrissat B."/>
            <person name="Martin F."/>
            <person name="Cullen D."/>
            <person name="Hibbett D.S."/>
            <person name="Grigoriev I.V."/>
        </authorList>
    </citation>
    <scope>NUCLEOTIDE SEQUENCE [LARGE SCALE GENOMIC DNA]</scope>
    <source>
        <strain evidence="2">MUCL 33604</strain>
    </source>
</reference>
<organism evidence="1 2">
    <name type="scientific">Jaapia argillacea MUCL 33604</name>
    <dbReference type="NCBI Taxonomy" id="933084"/>
    <lineage>
        <taxon>Eukaryota</taxon>
        <taxon>Fungi</taxon>
        <taxon>Dikarya</taxon>
        <taxon>Basidiomycota</taxon>
        <taxon>Agaricomycotina</taxon>
        <taxon>Agaricomycetes</taxon>
        <taxon>Agaricomycetidae</taxon>
        <taxon>Jaapiales</taxon>
        <taxon>Jaapiaceae</taxon>
        <taxon>Jaapia</taxon>
    </lineage>
</organism>
<dbReference type="EMBL" id="KL197710">
    <property type="protein sequence ID" value="KDQ63659.1"/>
    <property type="molecule type" value="Genomic_DNA"/>
</dbReference>
<accession>A0A067Q9M5</accession>
<evidence type="ECO:0000313" key="1">
    <source>
        <dbReference type="EMBL" id="KDQ63659.1"/>
    </source>
</evidence>
<sequence>MPSSTQPYEVLLDFTNDTPDCTTVQLLQDYGRSTAAIVLLQPGETVTLILDAGSVYRYALKMRSKVANVTARSWRDVRCDVSKLFPNGTSSWPPTSGCAVSPTQGITVDRMWRDLRFCMWGDS</sequence>
<dbReference type="HOGENOM" id="CLU_153333_0_0_1"/>
<name>A0A067Q9M5_9AGAM</name>
<dbReference type="AlphaFoldDB" id="A0A067Q9M5"/>
<dbReference type="OrthoDB" id="3249150at2759"/>
<keyword evidence="2" id="KW-1185">Reference proteome</keyword>
<evidence type="ECO:0000313" key="2">
    <source>
        <dbReference type="Proteomes" id="UP000027265"/>
    </source>
</evidence>
<proteinExistence type="predicted"/>
<gene>
    <name evidence="1" type="ORF">JAAARDRAFT_29688</name>
</gene>
<dbReference type="InParanoid" id="A0A067Q9M5"/>
<protein>
    <submittedName>
        <fullName evidence="1">Uncharacterized protein</fullName>
    </submittedName>
</protein>